<dbReference type="Proteomes" id="UP000285288">
    <property type="component" value="Unassembled WGS sequence"/>
</dbReference>
<dbReference type="AlphaFoldDB" id="A0A413UEY3"/>
<accession>A0A413UEY3</accession>
<proteinExistence type="predicted"/>
<evidence type="ECO:0000313" key="2">
    <source>
        <dbReference type="Proteomes" id="UP000285288"/>
    </source>
</evidence>
<protein>
    <submittedName>
        <fullName evidence="1">Uncharacterized protein</fullName>
    </submittedName>
</protein>
<reference evidence="1 2" key="1">
    <citation type="submission" date="2018-08" db="EMBL/GenBank/DDBJ databases">
        <title>A genome reference for cultivated species of the human gut microbiota.</title>
        <authorList>
            <person name="Zou Y."/>
            <person name="Xue W."/>
            <person name="Luo G."/>
        </authorList>
    </citation>
    <scope>NUCLEOTIDE SEQUENCE [LARGE SCALE GENOMIC DNA]</scope>
    <source>
        <strain evidence="1 2">AM42-13AC</strain>
    </source>
</reference>
<name>A0A413UEY3_9FIRM</name>
<dbReference type="RefSeq" id="WP_118010758.1">
    <property type="nucleotide sequence ID" value="NZ_QSGD01000005.1"/>
</dbReference>
<organism evidence="1 2">
    <name type="scientific">Holdemanella biformis</name>
    <dbReference type="NCBI Taxonomy" id="1735"/>
    <lineage>
        <taxon>Bacteria</taxon>
        <taxon>Bacillati</taxon>
        <taxon>Bacillota</taxon>
        <taxon>Erysipelotrichia</taxon>
        <taxon>Erysipelotrichales</taxon>
        <taxon>Erysipelotrichaceae</taxon>
        <taxon>Holdemanella</taxon>
    </lineage>
</organism>
<comment type="caution">
    <text evidence="1">The sequence shown here is derived from an EMBL/GenBank/DDBJ whole genome shotgun (WGS) entry which is preliminary data.</text>
</comment>
<evidence type="ECO:0000313" key="1">
    <source>
        <dbReference type="EMBL" id="RHB08775.1"/>
    </source>
</evidence>
<sequence length="75" mass="8925">MLKNKEFKMYDNIVRNIVKKCGGYREKDIIKNPYIIKKSETWNNDHKVLNIIEKLECDYHNNSFSVDLVTMKICG</sequence>
<dbReference type="EMBL" id="QSGD01000005">
    <property type="protein sequence ID" value="RHB08775.1"/>
    <property type="molecule type" value="Genomic_DNA"/>
</dbReference>
<gene>
    <name evidence="1" type="ORF">DW907_02495</name>
</gene>